<dbReference type="RefSeq" id="WP_149333727.1">
    <property type="nucleotide sequence ID" value="NZ_BJJW01000002.1"/>
</dbReference>
<sequence length="106" mass="11782">MKAVYRLISGSIQSEIVDDNYQIQPNETFIKPADGIYQPFSFSEGMIVGVSESEWVKNLTTATKSKSTEEIIADLAQQFAETQKQQAMFNTSLLKQIAAMQQGGNK</sequence>
<evidence type="ECO:0000313" key="1">
    <source>
        <dbReference type="EMBL" id="GDZ83117.1"/>
    </source>
</evidence>
<reference evidence="1 2" key="1">
    <citation type="submission" date="2019-04" db="EMBL/GenBank/DDBJ databases">
        <title>A pseudo-fructophilic Leuconostoc citreum strain F192-5 isolated from peel of satsuma mandarin: the first report for isolation and characterization of strain-dependent fructophilic-like characteristics.</title>
        <authorList>
            <person name="Maeno S."/>
            <person name="Tanizawa Y."/>
            <person name="Kajikawa A."/>
            <person name="Kanesaki Y."/>
            <person name="Kubota E."/>
            <person name="Arita M."/>
            <person name="Leon D."/>
            <person name="Endo A."/>
        </authorList>
    </citation>
    <scope>NUCLEOTIDE SEQUENCE [LARGE SCALE GENOMIC DNA]</scope>
    <source>
        <strain evidence="1 2">F192-5</strain>
    </source>
</reference>
<dbReference type="Proteomes" id="UP000323274">
    <property type="component" value="Unassembled WGS sequence"/>
</dbReference>
<dbReference type="EMBL" id="BJJW01000002">
    <property type="protein sequence ID" value="GDZ83117.1"/>
    <property type="molecule type" value="Genomic_DNA"/>
</dbReference>
<organism evidence="1 2">
    <name type="scientific">Leuconostoc citreum</name>
    <dbReference type="NCBI Taxonomy" id="33964"/>
    <lineage>
        <taxon>Bacteria</taxon>
        <taxon>Bacillati</taxon>
        <taxon>Bacillota</taxon>
        <taxon>Bacilli</taxon>
        <taxon>Lactobacillales</taxon>
        <taxon>Lactobacillaceae</taxon>
        <taxon>Leuconostoc</taxon>
    </lineage>
</organism>
<protein>
    <submittedName>
        <fullName evidence="1">Uncharacterized protein</fullName>
    </submittedName>
</protein>
<accession>A0A5A5TXE2</accession>
<name>A0A5A5TXE2_LEUCI</name>
<proteinExistence type="predicted"/>
<comment type="caution">
    <text evidence="1">The sequence shown here is derived from an EMBL/GenBank/DDBJ whole genome shotgun (WGS) entry which is preliminary data.</text>
</comment>
<evidence type="ECO:0000313" key="2">
    <source>
        <dbReference type="Proteomes" id="UP000323274"/>
    </source>
</evidence>
<gene>
    <name evidence="1" type="ORF">LCIT_03590</name>
</gene>
<dbReference type="AlphaFoldDB" id="A0A5A5TXE2"/>